<evidence type="ECO:0000259" key="4">
    <source>
        <dbReference type="PROSITE" id="PS50995"/>
    </source>
</evidence>
<name>A0A840SKX6_9SPIR</name>
<accession>A0A840SKX6</accession>
<dbReference type="InterPro" id="IPR036390">
    <property type="entry name" value="WH_DNA-bd_sf"/>
</dbReference>
<dbReference type="Gene3D" id="1.10.10.10">
    <property type="entry name" value="Winged helix-like DNA-binding domain superfamily/Winged helix DNA-binding domain"/>
    <property type="match status" value="1"/>
</dbReference>
<dbReference type="PANTHER" id="PTHR42756">
    <property type="entry name" value="TRANSCRIPTIONAL REGULATOR, MARR"/>
    <property type="match status" value="1"/>
</dbReference>
<evidence type="ECO:0000256" key="3">
    <source>
        <dbReference type="ARBA" id="ARBA00023163"/>
    </source>
</evidence>
<dbReference type="EMBL" id="CP031517">
    <property type="protein sequence ID" value="QOS40670.1"/>
    <property type="molecule type" value="Genomic_DNA"/>
</dbReference>
<dbReference type="GO" id="GO:0003677">
    <property type="term" value="F:DNA binding"/>
    <property type="evidence" value="ECO:0007669"/>
    <property type="project" value="UniProtKB-KW"/>
</dbReference>
<dbReference type="PANTHER" id="PTHR42756:SF1">
    <property type="entry name" value="TRANSCRIPTIONAL REPRESSOR OF EMRAB OPERON"/>
    <property type="match status" value="1"/>
</dbReference>
<evidence type="ECO:0000313" key="6">
    <source>
        <dbReference type="EMBL" id="QOS40670.1"/>
    </source>
</evidence>
<dbReference type="Proteomes" id="UP000578697">
    <property type="component" value="Unassembled WGS sequence"/>
</dbReference>
<dbReference type="Proteomes" id="UP000593591">
    <property type="component" value="Chromosome"/>
</dbReference>
<dbReference type="AlphaFoldDB" id="A0A840SKX6"/>
<dbReference type="NCBIfam" id="TIGR04472">
    <property type="entry name" value="reg_rSAM_mob"/>
    <property type="match status" value="1"/>
</dbReference>
<dbReference type="Pfam" id="PF01047">
    <property type="entry name" value="MarR"/>
    <property type="match status" value="1"/>
</dbReference>
<dbReference type="EMBL" id="JACHFR010000005">
    <property type="protein sequence ID" value="MBB5220011.1"/>
    <property type="molecule type" value="Genomic_DNA"/>
</dbReference>
<dbReference type="GO" id="GO:0003700">
    <property type="term" value="F:DNA-binding transcription factor activity"/>
    <property type="evidence" value="ECO:0007669"/>
    <property type="project" value="InterPro"/>
</dbReference>
<reference evidence="6 8" key="1">
    <citation type="submission" date="2018-08" db="EMBL/GenBank/DDBJ databases">
        <title>The first complete genome of Treponema rectale (CHPAT), a commensal spirochete of the bovine rectum.</title>
        <authorList>
            <person name="Staton G.J."/>
            <person name="Clegg S.R."/>
            <person name="Carter S.D."/>
            <person name="Radford A.D."/>
            <person name="Darby A."/>
            <person name="Hall N."/>
            <person name="Birtles R.J."/>
            <person name="Evans N.J."/>
        </authorList>
    </citation>
    <scope>NUCLEOTIDE SEQUENCE [LARGE SCALE GENOMIC DNA]</scope>
    <source>
        <strain evidence="6 8">CHPA</strain>
    </source>
</reference>
<evidence type="ECO:0000256" key="2">
    <source>
        <dbReference type="ARBA" id="ARBA00023125"/>
    </source>
</evidence>
<dbReference type="InterPro" id="IPR000835">
    <property type="entry name" value="HTH_MarR-typ"/>
</dbReference>
<dbReference type="RefSeq" id="WP_184653679.1">
    <property type="nucleotide sequence ID" value="NZ_JACHFR010000005.1"/>
</dbReference>
<keyword evidence="7" id="KW-1185">Reference proteome</keyword>
<dbReference type="PROSITE" id="PS50995">
    <property type="entry name" value="HTH_MARR_2"/>
    <property type="match status" value="1"/>
</dbReference>
<dbReference type="InterPro" id="IPR031011">
    <property type="entry name" value="Reg_MarR"/>
</dbReference>
<evidence type="ECO:0000313" key="8">
    <source>
        <dbReference type="Proteomes" id="UP000593591"/>
    </source>
</evidence>
<protein>
    <submittedName>
        <fullName evidence="5">Mobile rSAM pair MarR family regulator</fullName>
    </submittedName>
    <submittedName>
        <fullName evidence="6">Radical SAM mobile pair system MarR family transcriptional regulator</fullName>
    </submittedName>
</protein>
<keyword evidence="1" id="KW-0805">Transcription regulation</keyword>
<dbReference type="SUPFAM" id="SSF46785">
    <property type="entry name" value="Winged helix' DNA-binding domain"/>
    <property type="match status" value="1"/>
</dbReference>
<dbReference type="KEGG" id="trc:DYE49_09455"/>
<feature type="domain" description="HTH marR-type" evidence="4">
    <location>
        <begin position="1"/>
        <end position="137"/>
    </location>
</feature>
<organism evidence="5 7">
    <name type="scientific">Treponema rectale</name>
    <dbReference type="NCBI Taxonomy" id="744512"/>
    <lineage>
        <taxon>Bacteria</taxon>
        <taxon>Pseudomonadati</taxon>
        <taxon>Spirochaetota</taxon>
        <taxon>Spirochaetia</taxon>
        <taxon>Spirochaetales</taxon>
        <taxon>Treponemataceae</taxon>
        <taxon>Treponema</taxon>
    </lineage>
</organism>
<reference evidence="5 7" key="2">
    <citation type="submission" date="2020-08" db="EMBL/GenBank/DDBJ databases">
        <title>Genomic Encyclopedia of Type Strains, Phase IV (KMG-IV): sequencing the most valuable type-strain genomes for metagenomic binning, comparative biology and taxonomic classification.</title>
        <authorList>
            <person name="Goeker M."/>
        </authorList>
    </citation>
    <scope>NUCLEOTIDE SEQUENCE [LARGE SCALE GENOMIC DNA]</scope>
    <source>
        <strain evidence="5 7">DSM 103679</strain>
    </source>
</reference>
<proteinExistence type="predicted"/>
<dbReference type="SMART" id="SM00347">
    <property type="entry name" value="HTH_MARR"/>
    <property type="match status" value="1"/>
</dbReference>
<evidence type="ECO:0000313" key="7">
    <source>
        <dbReference type="Proteomes" id="UP000578697"/>
    </source>
</evidence>
<gene>
    <name evidence="6" type="ORF">DYE49_09455</name>
    <name evidence="5" type="ORF">HNP77_002401</name>
</gene>
<evidence type="ECO:0000313" key="5">
    <source>
        <dbReference type="EMBL" id="MBB5220011.1"/>
    </source>
</evidence>
<evidence type="ECO:0000256" key="1">
    <source>
        <dbReference type="ARBA" id="ARBA00023015"/>
    </source>
</evidence>
<keyword evidence="2" id="KW-0238">DNA-binding</keyword>
<dbReference type="InterPro" id="IPR036388">
    <property type="entry name" value="WH-like_DNA-bd_sf"/>
</dbReference>
<keyword evidence="3" id="KW-0804">Transcription</keyword>
<sequence length="145" mass="16889">MKTNGGFLVTKIKQLGDRIFERILAKKNIDAFNGAQGRILYVLWQEDGVPIKIISEKSGLAITSLTTMLERMEKNGLISRKTDEADKRKTLLFLTDKTKELKEAYDSVSNEMGNIYYRDFTDKEILQFEEYLNRIRVNLEEWSDK</sequence>